<organism evidence="2 3">
    <name type="scientific">Pyxidicoccus parkwayensis</name>
    <dbReference type="NCBI Taxonomy" id="2813578"/>
    <lineage>
        <taxon>Bacteria</taxon>
        <taxon>Pseudomonadati</taxon>
        <taxon>Myxococcota</taxon>
        <taxon>Myxococcia</taxon>
        <taxon>Myxococcales</taxon>
        <taxon>Cystobacterineae</taxon>
        <taxon>Myxococcaceae</taxon>
        <taxon>Pyxidicoccus</taxon>
    </lineage>
</organism>
<evidence type="ECO:0000313" key="3">
    <source>
        <dbReference type="Proteomes" id="UP000662747"/>
    </source>
</evidence>
<gene>
    <name evidence="2" type="ORF">JY651_32175</name>
</gene>
<name>A0ABX7NR95_9BACT</name>
<accession>A0ABX7NR95</accession>
<evidence type="ECO:0008006" key="4">
    <source>
        <dbReference type="Google" id="ProtNLM"/>
    </source>
</evidence>
<dbReference type="EMBL" id="CP071090">
    <property type="protein sequence ID" value="QSQ19921.1"/>
    <property type="molecule type" value="Genomic_DNA"/>
</dbReference>
<protein>
    <recommendedName>
        <fullName evidence="4">Secreted protein</fullName>
    </recommendedName>
</protein>
<dbReference type="RefSeq" id="WP_206721502.1">
    <property type="nucleotide sequence ID" value="NZ_CP071090.1"/>
</dbReference>
<evidence type="ECO:0000313" key="2">
    <source>
        <dbReference type="EMBL" id="QSQ19921.1"/>
    </source>
</evidence>
<proteinExistence type="predicted"/>
<feature type="region of interest" description="Disordered" evidence="1">
    <location>
        <begin position="252"/>
        <end position="274"/>
    </location>
</feature>
<sequence length="274" mass="28696">MLLTRRRIAGVVLALALAGALSTGVASGLDRVRGKTRKRPEPPPPFSQRDKARTRMDAEARDDLGSSRRDAPALAAGFVPDASASARSEKGAALSATKPRHATAWKGKVSIAVMPTDAGLAEDHVEAHARDASLSGLTVRIPAPMRVGWTVVESSAGRVRLVAEVERRMGFGAPVSVRISLPRDAALLEGPTDFIVPEGPGGDVRSVAYVFAFGTGAPPVEDLILVAHAEGASFGAHAEERYSFGRVPRVAQRPVPEGPELSPALMNGTGEPLP</sequence>
<evidence type="ECO:0000256" key="1">
    <source>
        <dbReference type="SAM" id="MobiDB-lite"/>
    </source>
</evidence>
<reference evidence="2 3" key="1">
    <citation type="submission" date="2021-02" db="EMBL/GenBank/DDBJ databases">
        <title>De Novo genome assembly of isolated myxobacteria.</title>
        <authorList>
            <person name="Stevens D.C."/>
        </authorList>
    </citation>
    <scope>NUCLEOTIDE SEQUENCE [LARGE SCALE GENOMIC DNA]</scope>
    <source>
        <strain evidence="3">SCPEA02</strain>
    </source>
</reference>
<keyword evidence="3" id="KW-1185">Reference proteome</keyword>
<feature type="compositionally biased region" description="Basic and acidic residues" evidence="1">
    <location>
        <begin position="48"/>
        <end position="71"/>
    </location>
</feature>
<dbReference type="Proteomes" id="UP000662747">
    <property type="component" value="Chromosome"/>
</dbReference>
<feature type="region of interest" description="Disordered" evidence="1">
    <location>
        <begin position="28"/>
        <end position="71"/>
    </location>
</feature>